<dbReference type="InterPro" id="IPR037523">
    <property type="entry name" value="VOC_core"/>
</dbReference>
<dbReference type="SUPFAM" id="SSF54593">
    <property type="entry name" value="Glyoxalase/Bleomycin resistance protein/Dihydroxybiphenyl dioxygenase"/>
    <property type="match status" value="1"/>
</dbReference>
<keyword evidence="3" id="KW-1185">Reference proteome</keyword>
<evidence type="ECO:0000313" key="2">
    <source>
        <dbReference type="EMBL" id="QDZ40617.1"/>
    </source>
</evidence>
<dbReference type="RefSeq" id="WP_146296464.1">
    <property type="nucleotide sequence ID" value="NZ_CP042326.1"/>
</dbReference>
<organism evidence="2 3">
    <name type="scientific">Euhalothece natronophila Z-M001</name>
    <dbReference type="NCBI Taxonomy" id="522448"/>
    <lineage>
        <taxon>Bacteria</taxon>
        <taxon>Bacillati</taxon>
        <taxon>Cyanobacteriota</taxon>
        <taxon>Cyanophyceae</taxon>
        <taxon>Oscillatoriophycideae</taxon>
        <taxon>Chroococcales</taxon>
        <taxon>Halothecacae</taxon>
        <taxon>Halothece cluster</taxon>
        <taxon>Euhalothece</taxon>
    </lineage>
</organism>
<dbReference type="Proteomes" id="UP000318453">
    <property type="component" value="Chromosome"/>
</dbReference>
<protein>
    <submittedName>
        <fullName evidence="2">VOC family protein</fullName>
    </submittedName>
</protein>
<dbReference type="KEGG" id="enn:FRE64_12030"/>
<sequence length="121" mass="13811">MEYYTTFLTIASPQIEQLIQFYKALFQQKPNPYIPNKYAEFEIKGGLKLGIFKPRVDQELEFSQPQKSAMSLCVEVENLESAIAQLNALGYPPTTDIMIASHGREIYAYDPDGNRLIFHSS</sequence>
<dbReference type="OrthoDB" id="458060at2"/>
<dbReference type="InterPro" id="IPR029068">
    <property type="entry name" value="Glyas_Bleomycin-R_OHBP_Dase"/>
</dbReference>
<dbReference type="PROSITE" id="PS51819">
    <property type="entry name" value="VOC"/>
    <property type="match status" value="1"/>
</dbReference>
<evidence type="ECO:0000313" key="3">
    <source>
        <dbReference type="Proteomes" id="UP000318453"/>
    </source>
</evidence>
<name>A0A5B8NNU0_9CHRO</name>
<feature type="domain" description="VOC" evidence="1">
    <location>
        <begin position="4"/>
        <end position="121"/>
    </location>
</feature>
<accession>A0A5B8NNU0</accession>
<dbReference type="EMBL" id="CP042326">
    <property type="protein sequence ID" value="QDZ40617.1"/>
    <property type="molecule type" value="Genomic_DNA"/>
</dbReference>
<evidence type="ECO:0000259" key="1">
    <source>
        <dbReference type="PROSITE" id="PS51819"/>
    </source>
</evidence>
<gene>
    <name evidence="2" type="ORF">FRE64_12030</name>
</gene>
<dbReference type="Gene3D" id="3.10.180.10">
    <property type="entry name" value="2,3-Dihydroxybiphenyl 1,2-Dioxygenase, domain 1"/>
    <property type="match status" value="1"/>
</dbReference>
<proteinExistence type="predicted"/>
<dbReference type="AlphaFoldDB" id="A0A5B8NNU0"/>
<reference evidence="2" key="1">
    <citation type="submission" date="2019-08" db="EMBL/GenBank/DDBJ databases">
        <title>Carotenoids and Carotenoid Binding Proteins in the Halophilic Cyanobacterium Euhalothece sp. ZM00.</title>
        <authorList>
            <person name="Cho S.M."/>
            <person name="Song J.Y."/>
            <person name="Park Y.-I."/>
        </authorList>
    </citation>
    <scope>NUCLEOTIDE SEQUENCE [LARGE SCALE GENOMIC DNA]</scope>
    <source>
        <strain evidence="2">Z-M001</strain>
    </source>
</reference>